<organism evidence="1 2">
    <name type="scientific">Spirosoma radiotolerans</name>
    <dbReference type="NCBI Taxonomy" id="1379870"/>
    <lineage>
        <taxon>Bacteria</taxon>
        <taxon>Pseudomonadati</taxon>
        <taxon>Bacteroidota</taxon>
        <taxon>Cytophagia</taxon>
        <taxon>Cytophagales</taxon>
        <taxon>Cytophagaceae</taxon>
        <taxon>Spirosoma</taxon>
    </lineage>
</organism>
<dbReference type="AlphaFoldDB" id="A0A0E3ZU04"/>
<dbReference type="EMBL" id="CP010429">
    <property type="protein sequence ID" value="AKD55323.1"/>
    <property type="molecule type" value="Genomic_DNA"/>
</dbReference>
<evidence type="ECO:0000313" key="2">
    <source>
        <dbReference type="Proteomes" id="UP000033054"/>
    </source>
</evidence>
<accession>A0A0E3ZU04</accession>
<keyword evidence="2" id="KW-1185">Reference proteome</keyword>
<dbReference type="HOGENOM" id="CLU_2025287_0_0_10"/>
<sequence length="122" mass="13627">MSQGLLLSVKRCDQPLPTLQMENEQIKTKILADYTTLLGLKHDSPGLVKDKLKLIGEHIDQLGRSTFEEKDVLTNASRLINSALTTEYVAFAEALTEEDKEEVLAQIKHKAAEVCQLLQIHA</sequence>
<dbReference type="KEGG" id="srd:SD10_10840"/>
<reference evidence="1 2" key="1">
    <citation type="journal article" date="2014" name="Curr. Microbiol.">
        <title>Spirosoma radiotolerans sp. nov., a gamma-radiation-resistant bacterium isolated from gamma ray-irradiated soil.</title>
        <authorList>
            <person name="Lee J.J."/>
            <person name="Srinivasan S."/>
            <person name="Lim S."/>
            <person name="Joe M."/>
            <person name="Im S."/>
            <person name="Bae S.I."/>
            <person name="Park K.R."/>
            <person name="Han J.H."/>
            <person name="Park S.H."/>
            <person name="Joo B.M."/>
            <person name="Park S.J."/>
            <person name="Kim M.K."/>
        </authorList>
    </citation>
    <scope>NUCLEOTIDE SEQUENCE [LARGE SCALE GENOMIC DNA]</scope>
    <source>
        <strain evidence="1 2">DG5A</strain>
    </source>
</reference>
<protein>
    <submittedName>
        <fullName evidence="1">Uncharacterized protein</fullName>
    </submittedName>
</protein>
<gene>
    <name evidence="1" type="ORF">SD10_10840</name>
</gene>
<proteinExistence type="predicted"/>
<evidence type="ECO:0000313" key="1">
    <source>
        <dbReference type="EMBL" id="AKD55323.1"/>
    </source>
</evidence>
<dbReference type="Proteomes" id="UP000033054">
    <property type="component" value="Chromosome"/>
</dbReference>
<dbReference type="PATRIC" id="fig|1379870.5.peg.2362"/>
<name>A0A0E3ZU04_9BACT</name>